<feature type="transmembrane region" description="Helical" evidence="1">
    <location>
        <begin position="34"/>
        <end position="52"/>
    </location>
</feature>
<dbReference type="KEGG" id="grl:LPB144_06960"/>
<dbReference type="RefSeq" id="WP_072552815.1">
    <property type="nucleotide sequence ID" value="NZ_CP018153.1"/>
</dbReference>
<keyword evidence="3" id="KW-1185">Reference proteome</keyword>
<dbReference type="OrthoDB" id="1453511at2"/>
<organism evidence="2 3">
    <name type="scientific">Christiangramia salexigens</name>
    <dbReference type="NCBI Taxonomy" id="1913577"/>
    <lineage>
        <taxon>Bacteria</taxon>
        <taxon>Pseudomonadati</taxon>
        <taxon>Bacteroidota</taxon>
        <taxon>Flavobacteriia</taxon>
        <taxon>Flavobacteriales</taxon>
        <taxon>Flavobacteriaceae</taxon>
        <taxon>Christiangramia</taxon>
    </lineage>
</organism>
<dbReference type="Proteomes" id="UP000182510">
    <property type="component" value="Chromosome"/>
</dbReference>
<keyword evidence="1" id="KW-1133">Transmembrane helix</keyword>
<sequence>MKRKTLLFLSLALITGLIGFTGLSFSGIEIVRVMFLIFADLLIISLMAKLFFPDKSKVKYQPVDRK</sequence>
<accession>A0A1L3J4V5</accession>
<dbReference type="STRING" id="1913577.LPB144_06960"/>
<proteinExistence type="predicted"/>
<keyword evidence="1" id="KW-0472">Membrane</keyword>
<dbReference type="EMBL" id="CP018153">
    <property type="protein sequence ID" value="APG60168.1"/>
    <property type="molecule type" value="Genomic_DNA"/>
</dbReference>
<gene>
    <name evidence="2" type="ORF">LPB144_06960</name>
</gene>
<name>A0A1L3J4V5_9FLAO</name>
<evidence type="ECO:0000313" key="2">
    <source>
        <dbReference type="EMBL" id="APG60168.1"/>
    </source>
</evidence>
<protein>
    <submittedName>
        <fullName evidence="2">DUF1328 domain-containing protein</fullName>
    </submittedName>
</protein>
<dbReference type="AlphaFoldDB" id="A0A1L3J4V5"/>
<keyword evidence="1" id="KW-0812">Transmembrane</keyword>
<evidence type="ECO:0000313" key="3">
    <source>
        <dbReference type="Proteomes" id="UP000182510"/>
    </source>
</evidence>
<evidence type="ECO:0000256" key="1">
    <source>
        <dbReference type="SAM" id="Phobius"/>
    </source>
</evidence>
<reference evidence="2 3" key="1">
    <citation type="submission" date="2016-11" db="EMBL/GenBank/DDBJ databases">
        <title>Gramella sp. LPB0144 isolated from marine environment.</title>
        <authorList>
            <person name="Kim E."/>
            <person name="Yi H."/>
        </authorList>
    </citation>
    <scope>NUCLEOTIDE SEQUENCE [LARGE SCALE GENOMIC DNA]</scope>
    <source>
        <strain evidence="2 3">LPB0144</strain>
    </source>
</reference>